<keyword evidence="1" id="KW-0812">Transmembrane</keyword>
<dbReference type="Proteomes" id="UP000003577">
    <property type="component" value="Unassembled WGS sequence"/>
</dbReference>
<keyword evidence="1" id="KW-0472">Membrane</keyword>
<evidence type="ECO:0000313" key="3">
    <source>
        <dbReference type="Proteomes" id="UP000003577"/>
    </source>
</evidence>
<dbReference type="HOGENOM" id="CLU_2919973_0_0_9"/>
<dbReference type="EMBL" id="AAVP02000001">
    <property type="protein sequence ID" value="EDK25358.1"/>
    <property type="molecule type" value="Genomic_DNA"/>
</dbReference>
<feature type="transmembrane region" description="Helical" evidence="1">
    <location>
        <begin position="41"/>
        <end position="59"/>
    </location>
</feature>
<reference evidence="2 3" key="1">
    <citation type="submission" date="2007-03" db="EMBL/GenBank/DDBJ databases">
        <authorList>
            <person name="Fulton L."/>
            <person name="Clifton S."/>
            <person name="Fulton B."/>
            <person name="Xu J."/>
            <person name="Minx P."/>
            <person name="Pepin K.H."/>
            <person name="Johnson M."/>
            <person name="Thiruvilangam P."/>
            <person name="Bhonagiri V."/>
            <person name="Nash W.E."/>
            <person name="Mardis E.R."/>
            <person name="Wilson R.K."/>
        </authorList>
    </citation>
    <scope>NUCLEOTIDE SEQUENCE [LARGE SCALE GENOMIC DNA]</scope>
    <source>
        <strain evidence="2 3">ATCC 27756</strain>
    </source>
</reference>
<dbReference type="AlphaFoldDB" id="A5KJ55"/>
<protein>
    <submittedName>
        <fullName evidence="2">Uncharacterized protein</fullName>
    </submittedName>
</protein>
<evidence type="ECO:0000313" key="2">
    <source>
        <dbReference type="EMBL" id="EDK25358.1"/>
    </source>
</evidence>
<evidence type="ECO:0000256" key="1">
    <source>
        <dbReference type="SAM" id="Phobius"/>
    </source>
</evidence>
<accession>A5KJ55</accession>
<organism evidence="2 3">
    <name type="scientific">[Ruminococcus] torques ATCC 27756</name>
    <dbReference type="NCBI Taxonomy" id="411460"/>
    <lineage>
        <taxon>Bacteria</taxon>
        <taxon>Bacillati</taxon>
        <taxon>Bacillota</taxon>
        <taxon>Clostridia</taxon>
        <taxon>Lachnospirales</taxon>
        <taxon>Lachnospiraceae</taxon>
        <taxon>Mediterraneibacter</taxon>
    </lineage>
</organism>
<sequence>MFKNRIDSGIQSGVLSGRFGTDIKEKGILEIYGTTNRLTNIYFIIGGMFLILGVFLYCLKK</sequence>
<dbReference type="PaxDb" id="411460-RUMTOR_00252"/>
<keyword evidence="1" id="KW-1133">Transmembrane helix</keyword>
<comment type="caution">
    <text evidence="2">The sequence shown here is derived from an EMBL/GenBank/DDBJ whole genome shotgun (WGS) entry which is preliminary data.</text>
</comment>
<name>A5KJ55_9FIRM</name>
<gene>
    <name evidence="2" type="ORF">RUMTOR_00252</name>
</gene>
<proteinExistence type="predicted"/>
<reference evidence="2 3" key="2">
    <citation type="submission" date="2007-04" db="EMBL/GenBank/DDBJ databases">
        <title>Draft genome sequence of Ruminococcus torques (ATCC 27756).</title>
        <authorList>
            <person name="Sudarsanam P."/>
            <person name="Ley R."/>
            <person name="Guruge J."/>
            <person name="Turnbaugh P.J."/>
            <person name="Mahowald M."/>
            <person name="Liep D."/>
            <person name="Gordon J."/>
        </authorList>
    </citation>
    <scope>NUCLEOTIDE SEQUENCE [LARGE SCALE GENOMIC DNA]</scope>
    <source>
        <strain evidence="2 3">ATCC 27756</strain>
    </source>
</reference>